<protein>
    <submittedName>
        <fullName evidence="2">Uncharacterized protein</fullName>
    </submittedName>
</protein>
<evidence type="ECO:0000256" key="1">
    <source>
        <dbReference type="SAM" id="Phobius"/>
    </source>
</evidence>
<dbReference type="EMBL" id="CP036170">
    <property type="protein sequence ID" value="QBF73852.1"/>
    <property type="molecule type" value="Genomic_DNA"/>
</dbReference>
<sequence length="86" mass="10001">MVYLLARCFHWKEKYISPRMLSAILWIMLFALSQLNGYFVYSHYLVILADIVLVFAYTGIFMQGDIHLKLLGCLLPFLTVSIINIL</sequence>
<keyword evidence="1" id="KW-0812">Transmembrane</keyword>
<feature type="transmembrane region" description="Helical" evidence="1">
    <location>
        <begin position="20"/>
        <end position="38"/>
    </location>
</feature>
<keyword evidence="1" id="KW-0472">Membrane</keyword>
<proteinExistence type="predicted"/>
<evidence type="ECO:0000313" key="2">
    <source>
        <dbReference type="EMBL" id="QBF73852.1"/>
    </source>
</evidence>
<evidence type="ECO:0000313" key="3">
    <source>
        <dbReference type="Proteomes" id="UP000289664"/>
    </source>
</evidence>
<accession>A0A494WI06</accession>
<dbReference type="KEGG" id="csci:HDCHBGLK_01241"/>
<keyword evidence="1" id="KW-1133">Transmembrane helix</keyword>
<dbReference type="RefSeq" id="WP_009248947.1">
    <property type="nucleotide sequence ID" value="NZ_CP036170.1"/>
</dbReference>
<name>A0A494WI06_CLOS5</name>
<gene>
    <name evidence="2" type="ORF">HDCHBGLK_01241</name>
</gene>
<keyword evidence="3" id="KW-1185">Reference proteome</keyword>
<dbReference type="AlphaFoldDB" id="A0A494WI06"/>
<feature type="transmembrane region" description="Helical" evidence="1">
    <location>
        <begin position="68"/>
        <end position="85"/>
    </location>
</feature>
<dbReference type="Proteomes" id="UP000289664">
    <property type="component" value="Chromosome"/>
</dbReference>
<reference evidence="2 3" key="1">
    <citation type="journal article" date="2019" name="Appl. Environ. Microbiol.">
        <title>Clostridium scindens ATCC 35704: integration of nutritional requirements, the complete genome sequence, and global transcriptional responses to bile acids.</title>
        <authorList>
            <person name="Devendran S."/>
            <person name="Shrestha R."/>
            <person name="Alves J.M.P."/>
            <person name="Wolf P.G."/>
            <person name="Ly L."/>
            <person name="Hernandez A.G."/>
            <person name="Mendez-Garcia C."/>
            <person name="Inboden A."/>
            <person name="Wiley J."/>
            <person name="Paul O."/>
            <person name="Allen A."/>
            <person name="Springer E."/>
            <person name="Wright C.L."/>
            <person name="Fields C.J."/>
            <person name="Daniel S.L."/>
            <person name="Ridlon J.M."/>
        </authorList>
    </citation>
    <scope>NUCLEOTIDE SEQUENCE [LARGE SCALE GENOMIC DNA]</scope>
    <source>
        <strain evidence="2 3">ATCC 35704</strain>
    </source>
</reference>
<dbReference type="OrthoDB" id="1656061at2"/>
<organism evidence="2 3">
    <name type="scientific">Clostridium scindens (strain ATCC 35704 / DSM 5676 / VPI 13733 / 19)</name>
    <dbReference type="NCBI Taxonomy" id="411468"/>
    <lineage>
        <taxon>Bacteria</taxon>
        <taxon>Bacillati</taxon>
        <taxon>Bacillota</taxon>
        <taxon>Clostridia</taxon>
        <taxon>Lachnospirales</taxon>
        <taxon>Lachnospiraceae</taxon>
    </lineage>
</organism>
<feature type="transmembrane region" description="Helical" evidence="1">
    <location>
        <begin position="44"/>
        <end position="61"/>
    </location>
</feature>
<dbReference type="GeneID" id="62695468"/>